<keyword evidence="3" id="KW-1185">Reference proteome</keyword>
<feature type="compositionally biased region" description="Basic and acidic residues" evidence="1">
    <location>
        <begin position="1"/>
        <end position="12"/>
    </location>
</feature>
<evidence type="ECO:0000313" key="2">
    <source>
        <dbReference type="EMBL" id="MDR6224798.1"/>
    </source>
</evidence>
<sequence>MNSSESHREKYGETVNTGFRPASHNRGGGIGYRMPRLDTISVLSVCERRSRLWNLSPSN</sequence>
<reference evidence="2 3" key="1">
    <citation type="submission" date="2023-07" db="EMBL/GenBank/DDBJ databases">
        <title>Genomic Encyclopedia of Type Strains, Phase IV (KMG-IV): sequencing the most valuable type-strain genomes for metagenomic binning, comparative biology and taxonomic classification.</title>
        <authorList>
            <person name="Goeker M."/>
        </authorList>
    </citation>
    <scope>NUCLEOTIDE SEQUENCE [LARGE SCALE GENOMIC DNA]</scope>
    <source>
        <strain evidence="2 3">DSM 45903</strain>
    </source>
</reference>
<protein>
    <submittedName>
        <fullName evidence="2">Uncharacterized protein</fullName>
    </submittedName>
</protein>
<gene>
    <name evidence="2" type="ORF">JOE21_000789</name>
</gene>
<dbReference type="EMBL" id="JAVDQG010000002">
    <property type="protein sequence ID" value="MDR6224798.1"/>
    <property type="molecule type" value="Genomic_DNA"/>
</dbReference>
<proteinExistence type="predicted"/>
<organism evidence="2 3">
    <name type="scientific">Desmospora profundinema</name>
    <dbReference type="NCBI Taxonomy" id="1571184"/>
    <lineage>
        <taxon>Bacteria</taxon>
        <taxon>Bacillati</taxon>
        <taxon>Bacillota</taxon>
        <taxon>Bacilli</taxon>
        <taxon>Bacillales</taxon>
        <taxon>Thermoactinomycetaceae</taxon>
        <taxon>Desmospora</taxon>
    </lineage>
</organism>
<dbReference type="Proteomes" id="UP001185012">
    <property type="component" value="Unassembled WGS sequence"/>
</dbReference>
<name>A0ABU1IJ72_9BACL</name>
<comment type="caution">
    <text evidence="2">The sequence shown here is derived from an EMBL/GenBank/DDBJ whole genome shotgun (WGS) entry which is preliminary data.</text>
</comment>
<accession>A0ABU1IJ72</accession>
<evidence type="ECO:0000313" key="3">
    <source>
        <dbReference type="Proteomes" id="UP001185012"/>
    </source>
</evidence>
<evidence type="ECO:0000256" key="1">
    <source>
        <dbReference type="SAM" id="MobiDB-lite"/>
    </source>
</evidence>
<feature type="region of interest" description="Disordered" evidence="1">
    <location>
        <begin position="1"/>
        <end position="31"/>
    </location>
</feature>